<sequence>MKFKNVIDGEFEEVKDDGYQRRKEQKTRSEKREKKPKEHKKRKPIKGKKAVFSVIGIIAVLLGFLYIINDYYIEYLWFKEVSYLDVFFKGITAKLTLGIPFFIIMLIISLSYFNFLFSVIRKGYNKVGSFGNKVKVVISVVYSIVVSGAFIYKLWYKFLEFKNAVPFNQADSLFGKDISFYVFKLPFFTALIKLLFASVTLLFVITLLIFIILRVTGNREIYIEKEHGVTREERLNFFMKIWDFIKVPCSIFVCVLFILGSVYSYLSMFDVLYSSSRIVYGATYSDVTITVNMYKFFTGLCALLAVVSLVFGLRNKLKPIIIGALIIPIVYFSLGGIKVLVENYIVIPNEYAKEQKYIENNIQMTRKAYNIDEVEVKRFEGNNDLTAKDIANNSITVGNIPINDFEPTLDVYNSLQSFRSYYSFKDVDIDRYTLDKVATQVFISVREMDPSSKENARTWVNKHQKYTHGFGTVVSPVTEINESGQPVLIQKDIPPSTAYEELKIDEPRVYYGESSDDYVIVNTKSKEFDYPEGNNNVENKYTGSGGIKLSLYNRLAFSVSNMSSRLLFSSDITGESKILMRRQVAERVTTIAPFLTYDKDPYIVNSNGKLYWIMDAFTKTNKYPYSTPSKFEDGTKFNYIRNSIKVVVDAYNGTVNFYQVDKNDPIASTYAKIYPGFIKPIEQMDKTLKEHLRYSEVLFNIQSEMYENYHMTNPQVFYNKEDQWQVAKQFYGTKKEAVDVNSSYLIMKLPDRDKEEFIIMAPFTPKNKNNMVAWMGGICDGEDYGKLKVYQLPKQKLVYGPMQIEQRIDQDTTIAPQLNLLSQVSSEVSRGNMLTIPIEDSILYVEPIYVKSSTDQMALPEVKEVIVAYGNKIVMRDSLTEAINAIFNLGEGGDGVTGIVDDAVDKATKDNSKSDLEKKSRELLTKAKEAQARGDTKAYTKYMSELEKVLDQISE</sequence>
<feature type="transmembrane region" description="Helical" evidence="5">
    <location>
        <begin position="320"/>
        <end position="341"/>
    </location>
</feature>
<dbReference type="GO" id="GO:0005886">
    <property type="term" value="C:plasma membrane"/>
    <property type="evidence" value="ECO:0007669"/>
    <property type="project" value="UniProtKB-SubCell"/>
</dbReference>
<evidence type="ECO:0000313" key="8">
    <source>
        <dbReference type="Proteomes" id="UP000261212"/>
    </source>
</evidence>
<dbReference type="PANTHER" id="PTHR39344:SF1">
    <property type="entry name" value="UPF0182 PROTEIN SLL1060"/>
    <property type="match status" value="1"/>
</dbReference>
<dbReference type="RefSeq" id="WP_117532806.1">
    <property type="nucleotide sequence ID" value="NZ_QUSM01000008.1"/>
</dbReference>
<dbReference type="Proteomes" id="UP000261212">
    <property type="component" value="Unassembled WGS sequence"/>
</dbReference>
<protein>
    <recommendedName>
        <fullName evidence="5">UPF0182 protein DW687_11555</fullName>
    </recommendedName>
</protein>
<dbReference type="PANTHER" id="PTHR39344">
    <property type="entry name" value="UPF0182 PROTEIN SLL1060"/>
    <property type="match status" value="1"/>
</dbReference>
<organism evidence="7 8">
    <name type="scientific">Anaerofustis stercorihominis</name>
    <dbReference type="NCBI Taxonomy" id="214853"/>
    <lineage>
        <taxon>Bacteria</taxon>
        <taxon>Bacillati</taxon>
        <taxon>Bacillota</taxon>
        <taxon>Clostridia</taxon>
        <taxon>Eubacteriales</taxon>
        <taxon>Eubacteriaceae</taxon>
        <taxon>Anaerofustis</taxon>
    </lineage>
</organism>
<dbReference type="InterPro" id="IPR005372">
    <property type="entry name" value="UPF0182"/>
</dbReference>
<feature type="transmembrane region" description="Helical" evidence="5">
    <location>
        <begin position="93"/>
        <end position="115"/>
    </location>
</feature>
<keyword evidence="2 5" id="KW-0812">Transmembrane</keyword>
<evidence type="ECO:0000256" key="6">
    <source>
        <dbReference type="SAM" id="MobiDB-lite"/>
    </source>
</evidence>
<evidence type="ECO:0000256" key="5">
    <source>
        <dbReference type="HAMAP-Rule" id="MF_01600"/>
    </source>
</evidence>
<feature type="region of interest" description="Disordered" evidence="6">
    <location>
        <begin position="17"/>
        <end position="44"/>
    </location>
</feature>
<evidence type="ECO:0000256" key="1">
    <source>
        <dbReference type="ARBA" id="ARBA00022475"/>
    </source>
</evidence>
<dbReference type="Pfam" id="PF03699">
    <property type="entry name" value="UPF0182"/>
    <property type="match status" value="1"/>
</dbReference>
<evidence type="ECO:0000256" key="3">
    <source>
        <dbReference type="ARBA" id="ARBA00022989"/>
    </source>
</evidence>
<comment type="subcellular location">
    <subcellularLocation>
        <location evidence="5">Cell membrane</location>
        <topology evidence="5">Multi-pass membrane protein</topology>
    </subcellularLocation>
</comment>
<gene>
    <name evidence="7" type="ORF">DW687_11555</name>
</gene>
<feature type="compositionally biased region" description="Basic and acidic residues" evidence="6">
    <location>
        <begin position="17"/>
        <end position="36"/>
    </location>
</feature>
<evidence type="ECO:0000256" key="4">
    <source>
        <dbReference type="ARBA" id="ARBA00023136"/>
    </source>
</evidence>
<keyword evidence="4 5" id="KW-0472">Membrane</keyword>
<comment type="similarity">
    <text evidence="5">Belongs to the UPF0182 family.</text>
</comment>
<keyword evidence="3 5" id="KW-1133">Transmembrane helix</keyword>
<keyword evidence="1 5" id="KW-1003">Cell membrane</keyword>
<feature type="transmembrane region" description="Helical" evidence="5">
    <location>
        <begin position="190"/>
        <end position="213"/>
    </location>
</feature>
<feature type="transmembrane region" description="Helical" evidence="5">
    <location>
        <begin position="50"/>
        <end position="73"/>
    </location>
</feature>
<feature type="transmembrane region" description="Helical" evidence="5">
    <location>
        <begin position="136"/>
        <end position="155"/>
    </location>
</feature>
<accession>A0A3E3DUX1</accession>
<dbReference type="EMBL" id="QUSM01000008">
    <property type="protein sequence ID" value="RGD73087.1"/>
    <property type="molecule type" value="Genomic_DNA"/>
</dbReference>
<dbReference type="HAMAP" id="MF_01600">
    <property type="entry name" value="UPF0182"/>
    <property type="match status" value="1"/>
</dbReference>
<evidence type="ECO:0000256" key="2">
    <source>
        <dbReference type="ARBA" id="ARBA00022692"/>
    </source>
</evidence>
<dbReference type="AlphaFoldDB" id="A0A3E3DUX1"/>
<feature type="transmembrane region" description="Helical" evidence="5">
    <location>
        <begin position="244"/>
        <end position="266"/>
    </location>
</feature>
<reference evidence="7 8" key="1">
    <citation type="submission" date="2018-08" db="EMBL/GenBank/DDBJ databases">
        <title>A genome reference for cultivated species of the human gut microbiota.</title>
        <authorList>
            <person name="Zou Y."/>
            <person name="Xue W."/>
            <person name="Luo G."/>
        </authorList>
    </citation>
    <scope>NUCLEOTIDE SEQUENCE [LARGE SCALE GENOMIC DNA]</scope>
    <source>
        <strain evidence="7 8">AM25-6</strain>
    </source>
</reference>
<comment type="caution">
    <text evidence="7">The sequence shown here is derived from an EMBL/GenBank/DDBJ whole genome shotgun (WGS) entry which is preliminary data.</text>
</comment>
<proteinExistence type="inferred from homology"/>
<dbReference type="GO" id="GO:0005576">
    <property type="term" value="C:extracellular region"/>
    <property type="evidence" value="ECO:0007669"/>
    <property type="project" value="TreeGrafter"/>
</dbReference>
<evidence type="ECO:0000313" key="7">
    <source>
        <dbReference type="EMBL" id="RGD73087.1"/>
    </source>
</evidence>
<feature type="transmembrane region" description="Helical" evidence="5">
    <location>
        <begin position="293"/>
        <end position="313"/>
    </location>
</feature>
<name>A0A3E3DUX1_9FIRM</name>